<proteinExistence type="predicted"/>
<keyword evidence="2" id="KW-1185">Reference proteome</keyword>
<evidence type="ECO:0000313" key="2">
    <source>
        <dbReference type="Proteomes" id="UP000826212"/>
    </source>
</evidence>
<dbReference type="Proteomes" id="UP000826212">
    <property type="component" value="Chromosome"/>
</dbReference>
<gene>
    <name evidence="1" type="ORF">K4L44_07330</name>
</gene>
<protein>
    <submittedName>
        <fullName evidence="1">Tetratricopeptide repeat protein</fullName>
    </submittedName>
</protein>
<organism evidence="1 2">
    <name type="scientific">Halosquirtibacter laminarini</name>
    <dbReference type="NCBI Taxonomy" id="3374600"/>
    <lineage>
        <taxon>Bacteria</taxon>
        <taxon>Pseudomonadati</taxon>
        <taxon>Bacteroidota</taxon>
        <taxon>Bacteroidia</taxon>
        <taxon>Marinilabiliales</taxon>
        <taxon>Prolixibacteraceae</taxon>
        <taxon>Halosquirtibacter</taxon>
    </lineage>
</organism>
<reference evidence="1" key="1">
    <citation type="submission" date="2021-08" db="EMBL/GenBank/DDBJ databases">
        <title>Novel anaerobic bacterium isolated from sea squirt in East Sea, Republic of Korea.</title>
        <authorList>
            <person name="Nguyen T.H."/>
            <person name="Li Z."/>
            <person name="Lee Y.-J."/>
            <person name="Ko J."/>
            <person name="Kim S.-G."/>
        </authorList>
    </citation>
    <scope>NUCLEOTIDE SEQUENCE</scope>
    <source>
        <strain evidence="1">KCTC 25031</strain>
    </source>
</reference>
<accession>A0AC61NIT4</accession>
<dbReference type="EMBL" id="CP081303">
    <property type="protein sequence ID" value="QZE15636.1"/>
    <property type="molecule type" value="Genomic_DNA"/>
</dbReference>
<evidence type="ECO:0000313" key="1">
    <source>
        <dbReference type="EMBL" id="QZE15636.1"/>
    </source>
</evidence>
<name>A0AC61NIT4_9BACT</name>
<sequence length="396" mass="44444">MKKLLFFTALSAFALNASAQKSKVYSAQNYANEGKLDKAYEAIQAALDPNYKKADKMLTWPKTYIAKGQVMRSIALNKNAKYNGLKKELINPLDSALNAYIKAADVDAKGRFTKEINAAMMFLITDFTKAASDAYNAKDYKGASDAFVNVLKIEEHPVYVGTEPARIDTMIMYNVAIASSAAKMYDRAIEYYAKTQELGYNGEKCALGIINAYKAQKDTAKALEAMQDAFHKFPTDQGILVELINYYIQSKNVEGALTYLDKAIESDPTNASYYFAKGSVYDNLGDPANAIIAYSKAIEVKSDFSDAYYNLGAVYYNKGVKFLEVANELPTNEYKKYEEQKNLANKEFAKAIPFFEKAAELNPAEKASFENLKNLYYRLDMNDKYKAIMKKLDEMN</sequence>